<dbReference type="SMART" id="SM00267">
    <property type="entry name" value="GGDEF"/>
    <property type="match status" value="1"/>
</dbReference>
<evidence type="ECO:0000256" key="1">
    <source>
        <dbReference type="SAM" id="MobiDB-lite"/>
    </source>
</evidence>
<evidence type="ECO:0000313" key="4">
    <source>
        <dbReference type="EMBL" id="MCT2400338.1"/>
    </source>
</evidence>
<dbReference type="Proteomes" id="UP001165583">
    <property type="component" value="Unassembled WGS sequence"/>
</dbReference>
<dbReference type="SMART" id="SM00065">
    <property type="entry name" value="GAF"/>
    <property type="match status" value="1"/>
</dbReference>
<dbReference type="InterPro" id="IPR050706">
    <property type="entry name" value="Cyclic-di-GMP_PDE-like"/>
</dbReference>
<dbReference type="Pfam" id="PF13185">
    <property type="entry name" value="GAF_2"/>
    <property type="match status" value="1"/>
</dbReference>
<evidence type="ECO:0000259" key="2">
    <source>
        <dbReference type="PROSITE" id="PS50883"/>
    </source>
</evidence>
<dbReference type="RefSeq" id="WP_260046383.1">
    <property type="nucleotide sequence ID" value="NZ_JANZXA010000007.1"/>
</dbReference>
<dbReference type="InterPro" id="IPR029787">
    <property type="entry name" value="Nucleotide_cyclase"/>
</dbReference>
<reference evidence="4" key="1">
    <citation type="submission" date="2022-09" db="EMBL/GenBank/DDBJ databases">
        <title>Novosphingobium sp. Nov., a polycyclic aromatic hydrocarbon-degrading bacterium isolated form mangrove sediments in HongKong.</title>
        <authorList>
            <person name="Hu Z."/>
        </authorList>
    </citation>
    <scope>NUCLEOTIDE SEQUENCE</scope>
    <source>
        <strain evidence="4">HK4-1</strain>
    </source>
</reference>
<dbReference type="InterPro" id="IPR029016">
    <property type="entry name" value="GAF-like_dom_sf"/>
</dbReference>
<organism evidence="4 5">
    <name type="scientific">Novosphingobium mangrovi</name>
    <name type="common">ex Huang et al. 2023</name>
    <dbReference type="NCBI Taxonomy" id="2976432"/>
    <lineage>
        <taxon>Bacteria</taxon>
        <taxon>Pseudomonadati</taxon>
        <taxon>Pseudomonadota</taxon>
        <taxon>Alphaproteobacteria</taxon>
        <taxon>Sphingomonadales</taxon>
        <taxon>Sphingomonadaceae</taxon>
        <taxon>Novosphingobium</taxon>
    </lineage>
</organism>
<dbReference type="SUPFAM" id="SSF55073">
    <property type="entry name" value="Nucleotide cyclase"/>
    <property type="match status" value="1"/>
</dbReference>
<dbReference type="InterPro" id="IPR003018">
    <property type="entry name" value="GAF"/>
</dbReference>
<dbReference type="PANTHER" id="PTHR33121:SF70">
    <property type="entry name" value="SIGNALING PROTEIN YKOW"/>
    <property type="match status" value="1"/>
</dbReference>
<dbReference type="InterPro" id="IPR000160">
    <property type="entry name" value="GGDEF_dom"/>
</dbReference>
<dbReference type="CDD" id="cd01949">
    <property type="entry name" value="GGDEF"/>
    <property type="match status" value="1"/>
</dbReference>
<dbReference type="Gene3D" id="3.30.450.40">
    <property type="match status" value="1"/>
</dbReference>
<evidence type="ECO:0000313" key="5">
    <source>
        <dbReference type="Proteomes" id="UP001165583"/>
    </source>
</evidence>
<dbReference type="CDD" id="cd01948">
    <property type="entry name" value="EAL"/>
    <property type="match status" value="1"/>
</dbReference>
<dbReference type="Gene3D" id="3.30.70.270">
    <property type="match status" value="1"/>
</dbReference>
<proteinExistence type="predicted"/>
<sequence>MLEFKAEILELIVKGSSLADVMDHICRHIEARFPDVACSVLTVDRNGTLHPLAAPSLPKAYSQSLDNLSVGPNVGSCGTAAYTGKPVVITDIATDPRWMPFPAFQEATLSIGFKACWSSPLVDTSGIVLATFALYFRAKRGPTDDEREMVSACLHLCDLAFARHQRVTARELRANTDALTSLPNRGSFTRALAHLDCDKPGSWALLVIDLDNLKTINDTFGHAIGDELIQEVAFRLGQFAIPDSAFRIGGDEFVILIKDPKRLSDLAQTAQEVSTVLAAPVEFAHFSIVPEATTGAAIVTGDETDPQAVLRNADLALYHAKETNRGAFVRYWPGIDTRMTARLSSMQNVDAALNEGRIEAWYQPIVRLDDQRIVGLEALCRMISPAGDVLPAATFAEAMSDAHIASLLTHRMFTSVRDDMRRWLDHGIDFGSVSVNVTAADLRGGRLQSALDEIFVEKALLERLVLEVTESVYIDDHDKTVIDAVVALKDRGVRIALDDFGTGFASLTHLLDLPVDFIKIDQSFTARLPVDEVSGTIIAGLVAIARKLDASITAEGVETPVQAAALLDLGCELGQGFLFSPCVNRGDASRLLMHHAATNPHGVPLPGQPLQPQRESSSSSSEPERLRK</sequence>
<gene>
    <name evidence="4" type="ORF">NZK81_12300</name>
</gene>
<dbReference type="PANTHER" id="PTHR33121">
    <property type="entry name" value="CYCLIC DI-GMP PHOSPHODIESTERASE PDEF"/>
    <property type="match status" value="1"/>
</dbReference>
<feature type="compositionally biased region" description="Low complexity" evidence="1">
    <location>
        <begin position="600"/>
        <end position="621"/>
    </location>
</feature>
<comment type="caution">
    <text evidence="4">The sequence shown here is derived from an EMBL/GenBank/DDBJ whole genome shotgun (WGS) entry which is preliminary data.</text>
</comment>
<feature type="domain" description="GGDEF" evidence="3">
    <location>
        <begin position="201"/>
        <end position="333"/>
    </location>
</feature>
<dbReference type="PROSITE" id="PS50883">
    <property type="entry name" value="EAL"/>
    <property type="match status" value="1"/>
</dbReference>
<evidence type="ECO:0000259" key="3">
    <source>
        <dbReference type="PROSITE" id="PS50887"/>
    </source>
</evidence>
<dbReference type="InterPro" id="IPR035919">
    <property type="entry name" value="EAL_sf"/>
</dbReference>
<accession>A0ABT2I698</accession>
<dbReference type="Gene3D" id="3.20.20.450">
    <property type="entry name" value="EAL domain"/>
    <property type="match status" value="1"/>
</dbReference>
<feature type="region of interest" description="Disordered" evidence="1">
    <location>
        <begin position="597"/>
        <end position="628"/>
    </location>
</feature>
<dbReference type="NCBIfam" id="TIGR00254">
    <property type="entry name" value="GGDEF"/>
    <property type="match status" value="1"/>
</dbReference>
<dbReference type="SUPFAM" id="SSF55781">
    <property type="entry name" value="GAF domain-like"/>
    <property type="match status" value="1"/>
</dbReference>
<dbReference type="PROSITE" id="PS50887">
    <property type="entry name" value="GGDEF"/>
    <property type="match status" value="1"/>
</dbReference>
<dbReference type="SUPFAM" id="SSF141868">
    <property type="entry name" value="EAL domain-like"/>
    <property type="match status" value="1"/>
</dbReference>
<dbReference type="SMART" id="SM00052">
    <property type="entry name" value="EAL"/>
    <property type="match status" value="1"/>
</dbReference>
<dbReference type="EMBL" id="JANZXA010000007">
    <property type="protein sequence ID" value="MCT2400338.1"/>
    <property type="molecule type" value="Genomic_DNA"/>
</dbReference>
<dbReference type="Pfam" id="PF00990">
    <property type="entry name" value="GGDEF"/>
    <property type="match status" value="1"/>
</dbReference>
<protein>
    <submittedName>
        <fullName evidence="4">EAL domain-containing protein</fullName>
    </submittedName>
</protein>
<feature type="domain" description="EAL" evidence="2">
    <location>
        <begin position="342"/>
        <end position="596"/>
    </location>
</feature>
<keyword evidence="5" id="KW-1185">Reference proteome</keyword>
<name>A0ABT2I698_9SPHN</name>
<dbReference type="InterPro" id="IPR001633">
    <property type="entry name" value="EAL_dom"/>
</dbReference>
<dbReference type="InterPro" id="IPR043128">
    <property type="entry name" value="Rev_trsase/Diguanyl_cyclase"/>
</dbReference>
<dbReference type="Pfam" id="PF00563">
    <property type="entry name" value="EAL"/>
    <property type="match status" value="1"/>
</dbReference>